<reference evidence="7" key="1">
    <citation type="submission" date="2016-10" db="EMBL/GenBank/DDBJ databases">
        <authorList>
            <person name="Varghese N."/>
            <person name="Submissions S."/>
        </authorList>
    </citation>
    <scope>NUCLEOTIDE SEQUENCE [LARGE SCALE GENOMIC DNA]</scope>
    <source>
        <strain evidence="7">CGMCC 1.11014</strain>
    </source>
</reference>
<dbReference type="GO" id="GO:0003700">
    <property type="term" value="F:DNA-binding transcription factor activity"/>
    <property type="evidence" value="ECO:0007669"/>
    <property type="project" value="InterPro"/>
</dbReference>
<evidence type="ECO:0000256" key="1">
    <source>
        <dbReference type="ARBA" id="ARBA00009437"/>
    </source>
</evidence>
<keyword evidence="4" id="KW-0804">Transcription</keyword>
<organism evidence="6 7">
    <name type="scientific">Pseudoduganella namucuonensis</name>
    <dbReference type="NCBI Taxonomy" id="1035707"/>
    <lineage>
        <taxon>Bacteria</taxon>
        <taxon>Pseudomonadati</taxon>
        <taxon>Pseudomonadota</taxon>
        <taxon>Betaproteobacteria</taxon>
        <taxon>Burkholderiales</taxon>
        <taxon>Oxalobacteraceae</taxon>
        <taxon>Telluria group</taxon>
        <taxon>Pseudoduganella</taxon>
    </lineage>
</organism>
<dbReference type="InterPro" id="IPR036390">
    <property type="entry name" value="WH_DNA-bd_sf"/>
</dbReference>
<dbReference type="Pfam" id="PF00126">
    <property type="entry name" value="HTH_1"/>
    <property type="match status" value="1"/>
</dbReference>
<dbReference type="PANTHER" id="PTHR30537:SF26">
    <property type="entry name" value="GLYCINE CLEAVAGE SYSTEM TRANSCRIPTIONAL ACTIVATOR"/>
    <property type="match status" value="1"/>
</dbReference>
<dbReference type="InterPro" id="IPR058163">
    <property type="entry name" value="LysR-type_TF_proteobact-type"/>
</dbReference>
<evidence type="ECO:0000313" key="6">
    <source>
        <dbReference type="EMBL" id="SFV09561.1"/>
    </source>
</evidence>
<dbReference type="OrthoDB" id="8591238at2"/>
<dbReference type="SUPFAM" id="SSF53850">
    <property type="entry name" value="Periplasmic binding protein-like II"/>
    <property type="match status" value="1"/>
</dbReference>
<comment type="similarity">
    <text evidence="1">Belongs to the LysR transcriptional regulatory family.</text>
</comment>
<evidence type="ECO:0000256" key="4">
    <source>
        <dbReference type="ARBA" id="ARBA00023163"/>
    </source>
</evidence>
<proteinExistence type="inferred from homology"/>
<dbReference type="PROSITE" id="PS50931">
    <property type="entry name" value="HTH_LYSR"/>
    <property type="match status" value="1"/>
</dbReference>
<feature type="domain" description="HTH lysR-type" evidence="5">
    <location>
        <begin position="5"/>
        <end position="62"/>
    </location>
</feature>
<sequence length="302" mass="33200">MRKLPALGALRVFEAAARRLSFKDAAEELSVTPTAVSHQIKHLEQAIGVPLFERTPRKVALTAAGRLLFPTLRDGFDGFERAIEQVRRAQGSQVATLSSTVAFMARRLATRAGSFRDAYPDWTLRLDASNKLVDLDSDADAAIRYGNGRYPGLLVEHLFQDRFAPVCSPRLNIRTPRDLRKATLIHFEWGEGARDDERAVVWRQWLDGAGVQGVDADAGLAFTEELHAVQATIAGQGIGLLSLTLVAEELAAGVLVRPFELSLESFHYDLVCSPRAAARPAAMILREWVARQFGGAQNEELA</sequence>
<evidence type="ECO:0000256" key="2">
    <source>
        <dbReference type="ARBA" id="ARBA00023015"/>
    </source>
</evidence>
<evidence type="ECO:0000256" key="3">
    <source>
        <dbReference type="ARBA" id="ARBA00023125"/>
    </source>
</evidence>
<dbReference type="Gene3D" id="3.40.190.10">
    <property type="entry name" value="Periplasmic binding protein-like II"/>
    <property type="match status" value="2"/>
</dbReference>
<dbReference type="GO" id="GO:0006351">
    <property type="term" value="P:DNA-templated transcription"/>
    <property type="evidence" value="ECO:0007669"/>
    <property type="project" value="TreeGrafter"/>
</dbReference>
<dbReference type="CDD" id="cd08432">
    <property type="entry name" value="PBP2_GcdR_TrpI_HvrB_AmpR_like"/>
    <property type="match status" value="1"/>
</dbReference>
<dbReference type="InterPro" id="IPR036388">
    <property type="entry name" value="WH-like_DNA-bd_sf"/>
</dbReference>
<dbReference type="STRING" id="1035707.SAMN05216552_103035"/>
<keyword evidence="7" id="KW-1185">Reference proteome</keyword>
<name>A0A1I7LIP7_9BURK</name>
<dbReference type="PRINTS" id="PR00039">
    <property type="entry name" value="HTHLYSR"/>
</dbReference>
<dbReference type="Gene3D" id="1.10.10.10">
    <property type="entry name" value="Winged helix-like DNA-binding domain superfamily/Winged helix DNA-binding domain"/>
    <property type="match status" value="1"/>
</dbReference>
<protein>
    <submittedName>
        <fullName evidence="6">LysR family transcriptional regulator, glycine cleavage system transcriptional activator</fullName>
    </submittedName>
</protein>
<evidence type="ECO:0000313" key="7">
    <source>
        <dbReference type="Proteomes" id="UP000199391"/>
    </source>
</evidence>
<gene>
    <name evidence="6" type="ORF">SAMN05216552_103035</name>
</gene>
<dbReference type="InterPro" id="IPR000847">
    <property type="entry name" value="LysR_HTH_N"/>
</dbReference>
<dbReference type="RefSeq" id="WP_093558389.1">
    <property type="nucleotide sequence ID" value="NZ_FPBO01000030.1"/>
</dbReference>
<dbReference type="AlphaFoldDB" id="A0A1I7LIP7"/>
<dbReference type="SUPFAM" id="SSF46785">
    <property type="entry name" value="Winged helix' DNA-binding domain"/>
    <property type="match status" value="1"/>
</dbReference>
<dbReference type="FunFam" id="1.10.10.10:FF:000038">
    <property type="entry name" value="Glycine cleavage system transcriptional activator"/>
    <property type="match status" value="1"/>
</dbReference>
<dbReference type="EMBL" id="FPBO01000030">
    <property type="protein sequence ID" value="SFV09561.1"/>
    <property type="molecule type" value="Genomic_DNA"/>
</dbReference>
<dbReference type="Pfam" id="PF03466">
    <property type="entry name" value="LysR_substrate"/>
    <property type="match status" value="1"/>
</dbReference>
<keyword evidence="2" id="KW-0805">Transcription regulation</keyword>
<dbReference type="InterPro" id="IPR005119">
    <property type="entry name" value="LysR_subst-bd"/>
</dbReference>
<dbReference type="GO" id="GO:0043565">
    <property type="term" value="F:sequence-specific DNA binding"/>
    <property type="evidence" value="ECO:0007669"/>
    <property type="project" value="TreeGrafter"/>
</dbReference>
<evidence type="ECO:0000259" key="5">
    <source>
        <dbReference type="PROSITE" id="PS50931"/>
    </source>
</evidence>
<accession>A0A1I7LIP7</accession>
<dbReference type="PANTHER" id="PTHR30537">
    <property type="entry name" value="HTH-TYPE TRANSCRIPTIONAL REGULATOR"/>
    <property type="match status" value="1"/>
</dbReference>
<dbReference type="Proteomes" id="UP000199391">
    <property type="component" value="Unassembled WGS sequence"/>
</dbReference>
<keyword evidence="3" id="KW-0238">DNA-binding</keyword>